<dbReference type="OrthoDB" id="9814202at2"/>
<name>A0A1L3ZVB3_9SPHN</name>
<dbReference type="Pfam" id="PF00563">
    <property type="entry name" value="EAL"/>
    <property type="match status" value="1"/>
</dbReference>
<feature type="transmembrane region" description="Helical" evidence="1">
    <location>
        <begin position="269"/>
        <end position="292"/>
    </location>
</feature>
<dbReference type="InterPro" id="IPR000160">
    <property type="entry name" value="GGDEF_dom"/>
</dbReference>
<evidence type="ECO:0000256" key="1">
    <source>
        <dbReference type="SAM" id="Phobius"/>
    </source>
</evidence>
<dbReference type="SUPFAM" id="SSF55073">
    <property type="entry name" value="Nucleotide cyclase"/>
    <property type="match status" value="1"/>
</dbReference>
<dbReference type="STRING" id="1921510.BSL82_09930"/>
<dbReference type="InterPro" id="IPR052155">
    <property type="entry name" value="Biofilm_reg_signaling"/>
</dbReference>
<dbReference type="CDD" id="cd01948">
    <property type="entry name" value="EAL"/>
    <property type="match status" value="1"/>
</dbReference>
<dbReference type="EMBL" id="CP018221">
    <property type="protein sequence ID" value="API59594.1"/>
    <property type="molecule type" value="Genomic_DNA"/>
</dbReference>
<dbReference type="PANTHER" id="PTHR44757">
    <property type="entry name" value="DIGUANYLATE CYCLASE DGCP"/>
    <property type="match status" value="1"/>
</dbReference>
<dbReference type="PANTHER" id="PTHR44757:SF2">
    <property type="entry name" value="BIOFILM ARCHITECTURE MAINTENANCE PROTEIN MBAA"/>
    <property type="match status" value="1"/>
</dbReference>
<dbReference type="SUPFAM" id="SSF141868">
    <property type="entry name" value="EAL domain-like"/>
    <property type="match status" value="1"/>
</dbReference>
<dbReference type="InterPro" id="IPR029787">
    <property type="entry name" value="Nucleotide_cyclase"/>
</dbReference>
<evidence type="ECO:0000259" key="2">
    <source>
        <dbReference type="PROSITE" id="PS50883"/>
    </source>
</evidence>
<dbReference type="InterPro" id="IPR001633">
    <property type="entry name" value="EAL_dom"/>
</dbReference>
<protein>
    <recommendedName>
        <fullName evidence="6">Bifunctional diguanylate cyclase/phosphodiesterase</fullName>
    </recommendedName>
</protein>
<dbReference type="Gene3D" id="3.30.70.270">
    <property type="match status" value="1"/>
</dbReference>
<dbReference type="NCBIfam" id="TIGR00254">
    <property type="entry name" value="GGDEF"/>
    <property type="match status" value="1"/>
</dbReference>
<gene>
    <name evidence="4" type="ORF">BSL82_09930</name>
</gene>
<keyword evidence="1" id="KW-0472">Membrane</keyword>
<dbReference type="InterPro" id="IPR007892">
    <property type="entry name" value="CHASE4"/>
</dbReference>
<organism evidence="4 5">
    <name type="scientific">Tardibacter chloracetimidivorans</name>
    <dbReference type="NCBI Taxonomy" id="1921510"/>
    <lineage>
        <taxon>Bacteria</taxon>
        <taxon>Pseudomonadati</taxon>
        <taxon>Pseudomonadota</taxon>
        <taxon>Alphaproteobacteria</taxon>
        <taxon>Sphingomonadales</taxon>
        <taxon>Sphingomonadaceae</taxon>
        <taxon>Tardibacter</taxon>
    </lineage>
</organism>
<evidence type="ECO:0000313" key="5">
    <source>
        <dbReference type="Proteomes" id="UP000182063"/>
    </source>
</evidence>
<dbReference type="Gene3D" id="3.20.20.450">
    <property type="entry name" value="EAL domain"/>
    <property type="match status" value="1"/>
</dbReference>
<sequence>MTPVAGARRTATIIAVLTIVISLILLIVVASAGLSMNRAAQIMEERTIEREIDRLVTRTLNEQKSVALWDEAVQRIRSGDQEWLDNEVGAYLTGSYGHDRVFLLDGNERPVYAYPRENGGLRARGDEEIHPLADRLLRQIRTGKVDPGLKQRGGDFTSVHDVPEEIEGARALRWSAHLLRDKKHPVIVSAMTVVPTSAGRAGPGRPPVIISIIRLDAERLAALGKAGEIAGLHRGIPNEETEASIPLVADDGTVLGMLAWTPSHPGKSLLYMILPLLALGTAWGAYASVALLQRMLSMSRGMEQSEREAVRLASIDTLSGLPNRRMFIECLTQALARWEEGREDKPLVAYLDLDRFKEVNDTLGHDAGDALVRSAGERLSGAVPEGALLARLGGDEFGVIVPAADPLAGWKLGRALCNAFTTPVPAGVQDVSISASVGIAIPSSPYTSAAGLMRDADIALYRAKEAGRSRAVIFRPEMAEAMERRRDTELNLKRAISGGQLKMVYQPVLTIDGAPKFNSVEALLRWEHPEHGPISPEEFIPIAETSGQMTALGDWVIAQVLKDISRWPGLQVAINLSPVQLKADGFVRRVIRMVAAAHVRPSQIIFEVTENVMMDATGYAGQALKDLREHGFRIALDDFGTGYSSLSYLRRFQFDRLKIDRSFIEGVEENSDAVAVIEAVVTLGRRLGLEIVAEGIENEAQAKLMKEVGCTHLQGWFVARPLESSGVGQMLDTSPRVEPIVRMLRGSAA</sequence>
<dbReference type="SMART" id="SM00052">
    <property type="entry name" value="EAL"/>
    <property type="match status" value="1"/>
</dbReference>
<feature type="domain" description="EAL" evidence="2">
    <location>
        <begin position="485"/>
        <end position="735"/>
    </location>
</feature>
<dbReference type="Proteomes" id="UP000182063">
    <property type="component" value="Chromosome"/>
</dbReference>
<keyword evidence="5" id="KW-1185">Reference proteome</keyword>
<dbReference type="RefSeq" id="WP_072597257.1">
    <property type="nucleotide sequence ID" value="NZ_CP018221.1"/>
</dbReference>
<dbReference type="AlphaFoldDB" id="A0A1L3ZVB3"/>
<dbReference type="CDD" id="cd01949">
    <property type="entry name" value="GGDEF"/>
    <property type="match status" value="1"/>
</dbReference>
<feature type="domain" description="GGDEF" evidence="3">
    <location>
        <begin position="344"/>
        <end position="476"/>
    </location>
</feature>
<dbReference type="SMART" id="SM00267">
    <property type="entry name" value="GGDEF"/>
    <property type="match status" value="1"/>
</dbReference>
<dbReference type="PROSITE" id="PS50887">
    <property type="entry name" value="GGDEF"/>
    <property type="match status" value="1"/>
</dbReference>
<evidence type="ECO:0000313" key="4">
    <source>
        <dbReference type="EMBL" id="API59594.1"/>
    </source>
</evidence>
<keyword evidence="1" id="KW-0812">Transmembrane</keyword>
<evidence type="ECO:0008006" key="6">
    <source>
        <dbReference type="Google" id="ProtNLM"/>
    </source>
</evidence>
<dbReference type="Pfam" id="PF05228">
    <property type="entry name" value="CHASE4"/>
    <property type="match status" value="1"/>
</dbReference>
<proteinExistence type="predicted"/>
<accession>A0A1L3ZVB3</accession>
<dbReference type="PROSITE" id="PS50883">
    <property type="entry name" value="EAL"/>
    <property type="match status" value="1"/>
</dbReference>
<evidence type="ECO:0000259" key="3">
    <source>
        <dbReference type="PROSITE" id="PS50887"/>
    </source>
</evidence>
<dbReference type="Pfam" id="PF00990">
    <property type="entry name" value="GGDEF"/>
    <property type="match status" value="1"/>
</dbReference>
<dbReference type="KEGG" id="sphj:BSL82_09930"/>
<dbReference type="InterPro" id="IPR035919">
    <property type="entry name" value="EAL_sf"/>
</dbReference>
<dbReference type="InterPro" id="IPR043128">
    <property type="entry name" value="Rev_trsase/Diguanyl_cyclase"/>
</dbReference>
<keyword evidence="1" id="KW-1133">Transmembrane helix</keyword>
<reference evidence="5" key="1">
    <citation type="submission" date="2016-11" db="EMBL/GenBank/DDBJ databases">
        <title>Complete Genome Sequence of alachlor-degrading Sphingomonas sp. strain JJ-A5.</title>
        <authorList>
            <person name="Lee H."/>
            <person name="Ka J.-O."/>
        </authorList>
    </citation>
    <scope>NUCLEOTIDE SEQUENCE [LARGE SCALE GENOMIC DNA]</scope>
    <source>
        <strain evidence="5">JJ-A5</strain>
    </source>
</reference>
<feature type="transmembrane region" description="Helical" evidence="1">
    <location>
        <begin position="12"/>
        <end position="34"/>
    </location>
</feature>